<proteinExistence type="inferred from homology"/>
<dbReference type="SUPFAM" id="SSF51735">
    <property type="entry name" value="NAD(P)-binding Rossmann-fold domains"/>
    <property type="match status" value="1"/>
</dbReference>
<sequence length="236" mass="24031">MTGTNDESRDDVAVVTGAGRGIGRAIAQRLAGPYTVLAVARTESELAETAAGRPGIHVHHADVGAAGAMAEIAAVAAELGRMAVWVNNAAALDPQPLADISDERWRAVMAVNLDAAFAGCREALRRMAAGGGGVIVNMASLSGVPGVEKFPGNASYNVSKAGLIGLTEAVALEGREHGVRCVAVSPGAVDTAMLRRAAPQLRAGMTPEDVAAIVEFLVSDAAAPLSGTNIPIYSNR</sequence>
<accession>A0A934JU78</accession>
<dbReference type="EMBL" id="QHBU01000058">
    <property type="protein sequence ID" value="PZR82803.1"/>
    <property type="molecule type" value="Genomic_DNA"/>
</dbReference>
<dbReference type="PRINTS" id="PR00081">
    <property type="entry name" value="GDHRDH"/>
</dbReference>
<dbReference type="Proteomes" id="UP000606991">
    <property type="component" value="Unassembled WGS sequence"/>
</dbReference>
<evidence type="ECO:0000256" key="2">
    <source>
        <dbReference type="ARBA" id="ARBA00023002"/>
    </source>
</evidence>
<name>A0A2W5ZBZ3_9BACT</name>
<dbReference type="InterPro" id="IPR036291">
    <property type="entry name" value="NAD(P)-bd_dom_sf"/>
</dbReference>
<evidence type="ECO:0000256" key="1">
    <source>
        <dbReference type="ARBA" id="ARBA00006484"/>
    </source>
</evidence>
<dbReference type="InterPro" id="IPR002347">
    <property type="entry name" value="SDR_fam"/>
</dbReference>
<evidence type="ECO:0000313" key="7">
    <source>
        <dbReference type="Proteomes" id="UP000606991"/>
    </source>
</evidence>
<comment type="similarity">
    <text evidence="1 3">Belongs to the short-chain dehydrogenases/reductases (SDR) family.</text>
</comment>
<dbReference type="Pfam" id="PF00106">
    <property type="entry name" value="adh_short"/>
    <property type="match status" value="1"/>
</dbReference>
<dbReference type="PRINTS" id="PR00080">
    <property type="entry name" value="SDRFAMILY"/>
</dbReference>
<reference evidence="5 6" key="1">
    <citation type="journal article" date="2017" name="Nature">
        <title>Atmospheric trace gases support primary production in Antarctic desert surface soil.</title>
        <authorList>
            <person name="Ji M."/>
            <person name="Greening C."/>
            <person name="Vanwonterghem I."/>
            <person name="Carere C.R."/>
            <person name="Bay S.K."/>
            <person name="Steen J.A."/>
            <person name="Montgomery K."/>
            <person name="Lines T."/>
            <person name="Beardall J."/>
            <person name="van Dorst J."/>
            <person name="Snape I."/>
            <person name="Stott M.B."/>
            <person name="Hugenholtz P."/>
            <person name="Ferrari B.C."/>
        </authorList>
    </citation>
    <scope>NUCLEOTIDE SEQUENCE [LARGE SCALE GENOMIC DNA]</scope>
    <source>
        <strain evidence="5">RRmetagenome_bin12</strain>
    </source>
</reference>
<dbReference type="PANTHER" id="PTHR42760">
    <property type="entry name" value="SHORT-CHAIN DEHYDROGENASES/REDUCTASES FAMILY MEMBER"/>
    <property type="match status" value="1"/>
</dbReference>
<evidence type="ECO:0000313" key="5">
    <source>
        <dbReference type="EMBL" id="PZR82803.1"/>
    </source>
</evidence>
<dbReference type="EMBL" id="JAEKNS010000132">
    <property type="protein sequence ID" value="MBJ7595781.1"/>
    <property type="molecule type" value="Genomic_DNA"/>
</dbReference>
<evidence type="ECO:0000313" key="6">
    <source>
        <dbReference type="Proteomes" id="UP000248724"/>
    </source>
</evidence>
<accession>A0A2W5ZBZ3</accession>
<evidence type="ECO:0000313" key="4">
    <source>
        <dbReference type="EMBL" id="MBJ7595781.1"/>
    </source>
</evidence>
<dbReference type="FunFam" id="3.40.50.720:FF:000084">
    <property type="entry name" value="Short-chain dehydrogenase reductase"/>
    <property type="match status" value="1"/>
</dbReference>
<reference evidence="5" key="2">
    <citation type="submission" date="2018-05" db="EMBL/GenBank/DDBJ databases">
        <authorList>
            <person name="Ferrari B."/>
        </authorList>
    </citation>
    <scope>NUCLEOTIDE SEQUENCE</scope>
    <source>
        <strain evidence="5">RRmetagenome_bin12</strain>
    </source>
</reference>
<dbReference type="AlphaFoldDB" id="A0A2W5ZBZ3"/>
<dbReference type="CDD" id="cd05233">
    <property type="entry name" value="SDR_c"/>
    <property type="match status" value="1"/>
</dbReference>
<comment type="caution">
    <text evidence="5">The sequence shown here is derived from an EMBL/GenBank/DDBJ whole genome shotgun (WGS) entry which is preliminary data.</text>
</comment>
<dbReference type="Gene3D" id="3.40.50.720">
    <property type="entry name" value="NAD(P)-binding Rossmann-like Domain"/>
    <property type="match status" value="1"/>
</dbReference>
<gene>
    <name evidence="5" type="ORF">DLM65_03145</name>
    <name evidence="4" type="ORF">JF886_13155</name>
</gene>
<evidence type="ECO:0000256" key="3">
    <source>
        <dbReference type="RuleBase" id="RU000363"/>
    </source>
</evidence>
<protein>
    <submittedName>
        <fullName evidence="4">SDR family oxidoreductase</fullName>
    </submittedName>
</protein>
<dbReference type="RefSeq" id="WP_337313207.1">
    <property type="nucleotide sequence ID" value="NZ_JAEKNS010000132.1"/>
</dbReference>
<dbReference type="GO" id="GO:0016616">
    <property type="term" value="F:oxidoreductase activity, acting on the CH-OH group of donors, NAD or NADP as acceptor"/>
    <property type="evidence" value="ECO:0007669"/>
    <property type="project" value="TreeGrafter"/>
</dbReference>
<reference evidence="4 7" key="3">
    <citation type="submission" date="2020-10" db="EMBL/GenBank/DDBJ databases">
        <title>Ca. Dormibacterota MAGs.</title>
        <authorList>
            <person name="Montgomery K."/>
        </authorList>
    </citation>
    <scope>NUCLEOTIDE SEQUENCE [LARGE SCALE GENOMIC DNA]</scope>
    <source>
        <strain evidence="4">SC8812_S17_18</strain>
    </source>
</reference>
<keyword evidence="2" id="KW-0560">Oxidoreductase</keyword>
<organism evidence="5 6">
    <name type="scientific">Candidatus Aeolococcus gillhamiae</name>
    <dbReference type="NCBI Taxonomy" id="3127015"/>
    <lineage>
        <taxon>Bacteria</taxon>
        <taxon>Bacillati</taxon>
        <taxon>Candidatus Dormiibacterota</taxon>
        <taxon>Candidatus Dormibacteria</taxon>
        <taxon>Candidatus Aeolococcales</taxon>
        <taxon>Candidatus Aeolococcaceae</taxon>
        <taxon>Candidatus Aeolococcus</taxon>
    </lineage>
</organism>
<dbReference type="Proteomes" id="UP000248724">
    <property type="component" value="Unassembled WGS sequence"/>
</dbReference>